<dbReference type="PATRIC" id="fig|1125718.3.peg.133"/>
<evidence type="ECO:0000313" key="1">
    <source>
        <dbReference type="EMBL" id="EJF47617.1"/>
    </source>
</evidence>
<accession>J0NS12</accession>
<evidence type="ECO:0000313" key="2">
    <source>
        <dbReference type="Proteomes" id="UP000002941"/>
    </source>
</evidence>
<reference evidence="1 2" key="1">
    <citation type="submission" date="2012-05" db="EMBL/GenBank/DDBJ databases">
        <authorList>
            <person name="Harkins D.M."/>
            <person name="Madupu R."/>
            <person name="Durkin A.S."/>
            <person name="Torralba M."/>
            <person name="Methe B."/>
            <person name="Sutton G.G."/>
            <person name="Nelson K.E."/>
        </authorList>
    </citation>
    <scope>NUCLEOTIDE SEQUENCE [LARGE SCALE GENOMIC DNA]</scope>
    <source>
        <strain evidence="1 2">F0489</strain>
    </source>
</reference>
<proteinExistence type="predicted"/>
<gene>
    <name evidence="1" type="ORF">HMPREF1318_2364</name>
</gene>
<keyword evidence="2" id="KW-1185">Reference proteome</keyword>
<comment type="caution">
    <text evidence="1">The sequence shown here is derived from an EMBL/GenBank/DDBJ whole genome shotgun (WGS) entry which is preliminary data.</text>
</comment>
<dbReference type="AlphaFoldDB" id="J0NS12"/>
<sequence length="158" mass="16699">MVIDHFMNTRGAHLEHGDQLVVTLPEYGAYLPSTSAEVVVRGGSVCRTPDNASGTFRVRDGARLIARGASRVRVHDISSADVYNAAAADLFDTSTAYLYSARGSAHARTGTTVYAWAGQVRAEKGAVVWLMGDDVSLDAAPGAHVADGADSPLLRQEP</sequence>
<dbReference type="EMBL" id="AKFT01000007">
    <property type="protein sequence ID" value="EJF47617.1"/>
    <property type="molecule type" value="Genomic_DNA"/>
</dbReference>
<name>J0NS12_9ACTO</name>
<protein>
    <submittedName>
        <fullName evidence="1">Uncharacterized protein</fullName>
    </submittedName>
</protein>
<dbReference type="Proteomes" id="UP000002941">
    <property type="component" value="Unassembled WGS sequence"/>
</dbReference>
<organism evidence="1 2">
    <name type="scientific">Actinomyces massiliensis F0489</name>
    <dbReference type="NCBI Taxonomy" id="1125718"/>
    <lineage>
        <taxon>Bacteria</taxon>
        <taxon>Bacillati</taxon>
        <taxon>Actinomycetota</taxon>
        <taxon>Actinomycetes</taxon>
        <taxon>Actinomycetales</taxon>
        <taxon>Actinomycetaceae</taxon>
        <taxon>Actinomyces</taxon>
    </lineage>
</organism>